<dbReference type="Proteomes" id="UP000321039">
    <property type="component" value="Unassembled WGS sequence"/>
</dbReference>
<dbReference type="GO" id="GO:0035269">
    <property type="term" value="P:protein O-linked glycosylation via mannose"/>
    <property type="evidence" value="ECO:0007669"/>
    <property type="project" value="TreeGrafter"/>
</dbReference>
<feature type="transmembrane region" description="Helical" evidence="3">
    <location>
        <begin position="12"/>
        <end position="30"/>
    </location>
</feature>
<feature type="transmembrane region" description="Helical" evidence="3">
    <location>
        <begin position="366"/>
        <end position="384"/>
    </location>
</feature>
<feature type="transmembrane region" description="Helical" evidence="3">
    <location>
        <begin position="148"/>
        <end position="169"/>
    </location>
</feature>
<name>A0A5C9A5W0_9GAMM</name>
<dbReference type="GO" id="GO:0000030">
    <property type="term" value="F:mannosyltransferase activity"/>
    <property type="evidence" value="ECO:0007669"/>
    <property type="project" value="TreeGrafter"/>
</dbReference>
<dbReference type="PANTHER" id="PTHR44227:SF3">
    <property type="entry name" value="PROTEIN O-MANNOSYL-TRANSFERASE TMTC4"/>
    <property type="match status" value="1"/>
</dbReference>
<feature type="transmembrane region" description="Helical" evidence="3">
    <location>
        <begin position="231"/>
        <end position="250"/>
    </location>
</feature>
<feature type="transmembrane region" description="Helical" evidence="3">
    <location>
        <begin position="98"/>
        <end position="116"/>
    </location>
</feature>
<sequence length="637" mass="71468">MIKFFGRAVSLTWTVATVSLAFLVVLWIYWPGHYGPPLLDDRSSVLVITNLKDNPQRVVDYIFGDGSGMLGRPVSMATFVLERLLFGDSLGVSKLFNIYLHLLNALLFTLLLSNLLRSQHYRGAGGLAVCLGLCWTLAPLHVSTVLYAVQRMAMLSTTFMLLALLSYTWWRGRLSSGDPSTLPLILGALCIVAGLFAKENAIVVIPTLFLLESLWFQWRDSKGRVIHRLKLISLGGIAIGGIGLGITLLFKYEALSASFEVRNFTLHERLLTESRVLWDYLGQLLWPDLMRLGLYHDDFLVSKSLISPLSTLYAVLGWVLVLLVGAVLLRWPWGRRLAIGPAWYLVGHSVESSVLALELYFEHRNYFPVMGFYLSAGALFGMWFRKLPELQKPVLAYVLGFAFLLALQTSSQVQIWSQRELLVFNHLNGHPTSPRANTDMAVLMADVGDYARAREYSRVAFENNRGERQADFQIRDIALSCIAGDAVSEAQIDDLGKVNPERPVSSVTTLLTLVRMQQDGLCPDFRWIAVADRMVDLFLVDDFRHKAAPNVYSTLATLENSLGRFEVAYRYMQQYLAMLPSDTRGQFMQLHFTTALGRVDEAAELRNLLAEKQSRGELTVAEQENLALYTGAPPLTE</sequence>
<dbReference type="SUPFAM" id="SSF48452">
    <property type="entry name" value="TPR-like"/>
    <property type="match status" value="1"/>
</dbReference>
<dbReference type="RefSeq" id="WP_148066581.1">
    <property type="nucleotide sequence ID" value="NZ_VRZA01000001.1"/>
</dbReference>
<evidence type="ECO:0000256" key="3">
    <source>
        <dbReference type="SAM" id="Phobius"/>
    </source>
</evidence>
<dbReference type="PANTHER" id="PTHR44227">
    <property type="match status" value="1"/>
</dbReference>
<proteinExistence type="predicted"/>
<dbReference type="InterPro" id="IPR052346">
    <property type="entry name" value="O-mannosyl-transferase_TMTC"/>
</dbReference>
<feature type="transmembrane region" description="Helical" evidence="3">
    <location>
        <begin position="396"/>
        <end position="416"/>
    </location>
</feature>
<keyword evidence="3" id="KW-0472">Membrane</keyword>
<feature type="transmembrane region" description="Helical" evidence="3">
    <location>
        <begin position="305"/>
        <end position="329"/>
    </location>
</feature>
<feature type="transmembrane region" description="Helical" evidence="3">
    <location>
        <begin position="181"/>
        <end position="197"/>
    </location>
</feature>
<keyword evidence="2" id="KW-0802">TPR repeat</keyword>
<evidence type="ECO:0000313" key="5">
    <source>
        <dbReference type="Proteomes" id="UP000321039"/>
    </source>
</evidence>
<comment type="caution">
    <text evidence="4">The sequence shown here is derived from an EMBL/GenBank/DDBJ whole genome shotgun (WGS) entry which is preliminary data.</text>
</comment>
<evidence type="ECO:0000256" key="1">
    <source>
        <dbReference type="ARBA" id="ARBA00022737"/>
    </source>
</evidence>
<feature type="transmembrane region" description="Helical" evidence="3">
    <location>
        <begin position="341"/>
        <end position="360"/>
    </location>
</feature>
<evidence type="ECO:0000256" key="2">
    <source>
        <dbReference type="ARBA" id="ARBA00022803"/>
    </source>
</evidence>
<organism evidence="4 5">
    <name type="scientific">Parahaliea maris</name>
    <dbReference type="NCBI Taxonomy" id="2716870"/>
    <lineage>
        <taxon>Bacteria</taxon>
        <taxon>Pseudomonadati</taxon>
        <taxon>Pseudomonadota</taxon>
        <taxon>Gammaproteobacteria</taxon>
        <taxon>Cellvibrionales</taxon>
        <taxon>Halieaceae</taxon>
        <taxon>Parahaliea</taxon>
    </lineage>
</organism>
<keyword evidence="5" id="KW-1185">Reference proteome</keyword>
<reference evidence="4 5" key="1">
    <citation type="submission" date="2019-08" db="EMBL/GenBank/DDBJ databases">
        <title>Parahaliea maris sp. nov., isolated from the surface seawater.</title>
        <authorList>
            <person name="Liu Y."/>
        </authorList>
    </citation>
    <scope>NUCLEOTIDE SEQUENCE [LARGE SCALE GENOMIC DNA]</scope>
    <source>
        <strain evidence="4 5">HSLHS9</strain>
    </source>
</reference>
<dbReference type="InterPro" id="IPR011990">
    <property type="entry name" value="TPR-like_helical_dom_sf"/>
</dbReference>
<evidence type="ECO:0008006" key="6">
    <source>
        <dbReference type="Google" id="ProtNLM"/>
    </source>
</evidence>
<feature type="transmembrane region" description="Helical" evidence="3">
    <location>
        <begin position="123"/>
        <end position="142"/>
    </location>
</feature>
<keyword evidence="3" id="KW-1133">Transmembrane helix</keyword>
<gene>
    <name evidence="4" type="ORF">FV139_02110</name>
</gene>
<dbReference type="AlphaFoldDB" id="A0A5C9A5W0"/>
<keyword evidence="1" id="KW-0677">Repeat</keyword>
<feature type="transmembrane region" description="Helical" evidence="3">
    <location>
        <begin position="203"/>
        <end position="219"/>
    </location>
</feature>
<evidence type="ECO:0000313" key="4">
    <source>
        <dbReference type="EMBL" id="TXS96313.1"/>
    </source>
</evidence>
<dbReference type="EMBL" id="VRZA01000001">
    <property type="protein sequence ID" value="TXS96313.1"/>
    <property type="molecule type" value="Genomic_DNA"/>
</dbReference>
<accession>A0A5C9A5W0</accession>
<keyword evidence="3" id="KW-0812">Transmembrane</keyword>
<protein>
    <recommendedName>
        <fullName evidence="6">Tetratricopeptide repeat protein</fullName>
    </recommendedName>
</protein>
<dbReference type="GO" id="GO:0030968">
    <property type="term" value="P:endoplasmic reticulum unfolded protein response"/>
    <property type="evidence" value="ECO:0007669"/>
    <property type="project" value="TreeGrafter"/>
</dbReference>